<evidence type="ECO:0000256" key="1">
    <source>
        <dbReference type="SAM" id="MobiDB-lite"/>
    </source>
</evidence>
<protein>
    <submittedName>
        <fullName evidence="2">Uncharacterized protein</fullName>
    </submittedName>
</protein>
<reference evidence="2 3" key="1">
    <citation type="submission" date="2019-11" db="EMBL/GenBank/DDBJ databases">
        <title>Whole genome sequence of Oryza granulata.</title>
        <authorList>
            <person name="Li W."/>
        </authorList>
    </citation>
    <scope>NUCLEOTIDE SEQUENCE [LARGE SCALE GENOMIC DNA]</scope>
    <source>
        <strain evidence="3">cv. Menghai</strain>
        <tissue evidence="2">Leaf</tissue>
    </source>
</reference>
<feature type="region of interest" description="Disordered" evidence="1">
    <location>
        <begin position="1"/>
        <end position="31"/>
    </location>
</feature>
<dbReference type="EMBL" id="SPHZ02000009">
    <property type="protein sequence ID" value="KAF0899669.1"/>
    <property type="molecule type" value="Genomic_DNA"/>
</dbReference>
<organism evidence="2 3">
    <name type="scientific">Oryza meyeriana var. granulata</name>
    <dbReference type="NCBI Taxonomy" id="110450"/>
    <lineage>
        <taxon>Eukaryota</taxon>
        <taxon>Viridiplantae</taxon>
        <taxon>Streptophyta</taxon>
        <taxon>Embryophyta</taxon>
        <taxon>Tracheophyta</taxon>
        <taxon>Spermatophyta</taxon>
        <taxon>Magnoliopsida</taxon>
        <taxon>Liliopsida</taxon>
        <taxon>Poales</taxon>
        <taxon>Poaceae</taxon>
        <taxon>BOP clade</taxon>
        <taxon>Oryzoideae</taxon>
        <taxon>Oryzeae</taxon>
        <taxon>Oryzinae</taxon>
        <taxon>Oryza</taxon>
        <taxon>Oryza meyeriana</taxon>
    </lineage>
</organism>
<accession>A0A6G1CHN1</accession>
<proteinExistence type="predicted"/>
<name>A0A6G1CHN1_9ORYZ</name>
<gene>
    <name evidence="2" type="ORF">E2562_021367</name>
</gene>
<sequence length="108" mass="12073">MEDLVDSANHRRDEDAPSGHNEKRAIFSQDTRKPHLLPAHYGLLEQTQVLKPHWRGRDFIVASSSNKTSRTHSSPLAADPFTLIVFAELLRPPVTRIVSATSSTSTTR</sequence>
<evidence type="ECO:0000313" key="2">
    <source>
        <dbReference type="EMBL" id="KAF0899669.1"/>
    </source>
</evidence>
<comment type="caution">
    <text evidence="2">The sequence shown here is derived from an EMBL/GenBank/DDBJ whole genome shotgun (WGS) entry which is preliminary data.</text>
</comment>
<keyword evidence="3" id="KW-1185">Reference proteome</keyword>
<dbReference type="AlphaFoldDB" id="A0A6G1CHN1"/>
<feature type="compositionally biased region" description="Basic and acidic residues" evidence="1">
    <location>
        <begin position="8"/>
        <end position="31"/>
    </location>
</feature>
<evidence type="ECO:0000313" key="3">
    <source>
        <dbReference type="Proteomes" id="UP000479710"/>
    </source>
</evidence>
<dbReference type="Proteomes" id="UP000479710">
    <property type="component" value="Unassembled WGS sequence"/>
</dbReference>